<evidence type="ECO:0000256" key="1">
    <source>
        <dbReference type="SAM" id="MobiDB-lite"/>
    </source>
</evidence>
<evidence type="ECO:0000313" key="3">
    <source>
        <dbReference type="Proteomes" id="UP000245119"/>
    </source>
</evidence>
<comment type="caution">
    <text evidence="2">The sequence shown here is derived from an EMBL/GenBank/DDBJ whole genome shotgun (WGS) entry which is preliminary data.</text>
</comment>
<feature type="compositionally biased region" description="Low complexity" evidence="1">
    <location>
        <begin position="331"/>
        <end position="347"/>
    </location>
</feature>
<gene>
    <name evidence="2" type="ORF">C0Q70_05207</name>
</gene>
<feature type="region of interest" description="Disordered" evidence="1">
    <location>
        <begin position="389"/>
        <end position="415"/>
    </location>
</feature>
<feature type="compositionally biased region" description="Low complexity" evidence="1">
    <location>
        <begin position="30"/>
        <end position="43"/>
    </location>
</feature>
<dbReference type="Proteomes" id="UP000245119">
    <property type="component" value="Linkage Group LG3"/>
</dbReference>
<feature type="compositionally biased region" description="Basic and acidic residues" evidence="1">
    <location>
        <begin position="397"/>
        <end position="407"/>
    </location>
</feature>
<feature type="region of interest" description="Disordered" evidence="1">
    <location>
        <begin position="322"/>
        <end position="347"/>
    </location>
</feature>
<reference evidence="2 3" key="1">
    <citation type="submission" date="2018-04" db="EMBL/GenBank/DDBJ databases">
        <title>The genome of golden apple snail Pomacea canaliculata provides insight into stress tolerance and invasive adaptation.</title>
        <authorList>
            <person name="Liu C."/>
            <person name="Liu B."/>
            <person name="Ren Y."/>
            <person name="Zhang Y."/>
            <person name="Wang H."/>
            <person name="Li S."/>
            <person name="Jiang F."/>
            <person name="Yin L."/>
            <person name="Zhang G."/>
            <person name="Qian W."/>
            <person name="Fan W."/>
        </authorList>
    </citation>
    <scope>NUCLEOTIDE SEQUENCE [LARGE SCALE GENOMIC DNA]</scope>
    <source>
        <strain evidence="2">SZHN2017</strain>
        <tissue evidence="2">Muscle</tissue>
    </source>
</reference>
<accession>A0A2T7PKI3</accession>
<feature type="compositionally biased region" description="Basic and acidic residues" evidence="1">
    <location>
        <begin position="61"/>
        <end position="70"/>
    </location>
</feature>
<dbReference type="AlphaFoldDB" id="A0A2T7PKI3"/>
<evidence type="ECO:0000313" key="2">
    <source>
        <dbReference type="EMBL" id="PVD33945.1"/>
    </source>
</evidence>
<dbReference type="EMBL" id="PZQS01000003">
    <property type="protein sequence ID" value="PVD33945.1"/>
    <property type="molecule type" value="Genomic_DNA"/>
</dbReference>
<keyword evidence="3" id="KW-1185">Reference proteome</keyword>
<protein>
    <submittedName>
        <fullName evidence="2">Uncharacterized protein</fullName>
    </submittedName>
</protein>
<feature type="region of interest" description="Disordered" evidence="1">
    <location>
        <begin position="1"/>
        <end position="70"/>
    </location>
</feature>
<organism evidence="2 3">
    <name type="scientific">Pomacea canaliculata</name>
    <name type="common">Golden apple snail</name>
    <dbReference type="NCBI Taxonomy" id="400727"/>
    <lineage>
        <taxon>Eukaryota</taxon>
        <taxon>Metazoa</taxon>
        <taxon>Spiralia</taxon>
        <taxon>Lophotrochozoa</taxon>
        <taxon>Mollusca</taxon>
        <taxon>Gastropoda</taxon>
        <taxon>Caenogastropoda</taxon>
        <taxon>Architaenioglossa</taxon>
        <taxon>Ampullarioidea</taxon>
        <taxon>Ampullariidae</taxon>
        <taxon>Pomacea</taxon>
    </lineage>
</organism>
<proteinExistence type="predicted"/>
<name>A0A2T7PKI3_POMCA</name>
<sequence length="415" mass="46747">MNPNRYFDSSPVNTLEQPQHHSSLKEPYMNYHVNSNNSPHSHSTGVSRNKRSPQEYLRTPETTKHDESRKFSLDSPFIATKNSKFQNAREHLGSIELQASPQNVDSANSVISENKTASHNKPTESGRESFDAGLMMKKDVPYLSFQNKKSSEHDYKMVVQALRDYWRKKDLAELQAWSLKGHEGGRPKFFTMRSKTCSPNTCQSRIDNSATSRQLRFQKASSVPWGSKCHISRDIPRCSSPKPCRCLIDNSTAKSLQKTFSTPTPDSPKCDQCSALSSKSSTYRGEKTLKMSTTDSPCSCTICENASQRRSPEFDRRLINESPIQVTSDVSPSTHYLPSKSSSSLSSPSLIHMCVKMDTTLTSSVSESSECLVDTSPTRRVSSLLRAFSHSTVLPDSPERSSPEFRNRQRKFHKR</sequence>
<feature type="compositionally biased region" description="Polar residues" evidence="1">
    <location>
        <begin position="10"/>
        <end position="21"/>
    </location>
</feature>